<evidence type="ECO:0000259" key="4">
    <source>
        <dbReference type="Pfam" id="PF00437"/>
    </source>
</evidence>
<dbReference type="Gene3D" id="3.40.50.300">
    <property type="entry name" value="P-loop containing nucleotide triphosphate hydrolases"/>
    <property type="match status" value="1"/>
</dbReference>
<evidence type="ECO:0000256" key="2">
    <source>
        <dbReference type="ARBA" id="ARBA00022741"/>
    </source>
</evidence>
<dbReference type="Pfam" id="PF00437">
    <property type="entry name" value="T2SSE"/>
    <property type="match status" value="1"/>
</dbReference>
<dbReference type="GO" id="GO:0016887">
    <property type="term" value="F:ATP hydrolysis activity"/>
    <property type="evidence" value="ECO:0007669"/>
    <property type="project" value="TreeGrafter"/>
</dbReference>
<protein>
    <submittedName>
        <fullName evidence="5">ATPase, T2SS/T4P/T4SS family</fullName>
    </submittedName>
</protein>
<accession>A0AAJ2VCW6</accession>
<dbReference type="AlphaFoldDB" id="A0AAJ2VCW6"/>
<evidence type="ECO:0000313" key="5">
    <source>
        <dbReference type="EMBL" id="MDX4957781.1"/>
    </source>
</evidence>
<comment type="caution">
    <text evidence="5">The sequence shown here is derived from an EMBL/GenBank/DDBJ whole genome shotgun (WGS) entry which is preliminary data.</text>
</comment>
<gene>
    <name evidence="5" type="ORF">SGN30_30555</name>
</gene>
<keyword evidence="2" id="KW-0547">Nucleotide-binding</keyword>
<evidence type="ECO:0000313" key="6">
    <source>
        <dbReference type="Proteomes" id="UP001287445"/>
    </source>
</evidence>
<evidence type="ECO:0000256" key="3">
    <source>
        <dbReference type="ARBA" id="ARBA00022840"/>
    </source>
</evidence>
<reference evidence="5" key="1">
    <citation type="submission" date="2023-11" db="EMBL/GenBank/DDBJ databases">
        <title>Identification and selenium tolerance of Delftia acidovorans R3-25.</title>
        <authorList>
            <person name="Zhang S."/>
            <person name="Liu Y."/>
            <person name="Guo Y."/>
        </authorList>
    </citation>
    <scope>NUCLEOTIDE SEQUENCE</scope>
    <source>
        <strain evidence="5">R3-25</strain>
    </source>
</reference>
<proteinExistence type="inferred from homology"/>
<dbReference type="GO" id="GO:0005886">
    <property type="term" value="C:plasma membrane"/>
    <property type="evidence" value="ECO:0007669"/>
    <property type="project" value="TreeGrafter"/>
</dbReference>
<dbReference type="InterPro" id="IPR001482">
    <property type="entry name" value="T2SS/T4SS_dom"/>
</dbReference>
<dbReference type="EMBL" id="JAWWMZ010000021">
    <property type="protein sequence ID" value="MDX4957781.1"/>
    <property type="molecule type" value="Genomic_DNA"/>
</dbReference>
<dbReference type="SUPFAM" id="SSF52540">
    <property type="entry name" value="P-loop containing nucleoside triphosphate hydrolases"/>
    <property type="match status" value="1"/>
</dbReference>
<feature type="domain" description="Bacterial type II secretion system protein E" evidence="4">
    <location>
        <begin position="83"/>
        <end position="275"/>
    </location>
</feature>
<organism evidence="5 6">
    <name type="scientific">Delftia acidovorans</name>
    <name type="common">Pseudomonas acidovorans</name>
    <name type="synonym">Comamonas acidovorans</name>
    <dbReference type="NCBI Taxonomy" id="80866"/>
    <lineage>
        <taxon>Bacteria</taxon>
        <taxon>Pseudomonadati</taxon>
        <taxon>Pseudomonadota</taxon>
        <taxon>Betaproteobacteria</taxon>
        <taxon>Burkholderiales</taxon>
        <taxon>Comamonadaceae</taxon>
        <taxon>Delftia</taxon>
    </lineage>
</organism>
<dbReference type="GO" id="GO:0005524">
    <property type="term" value="F:ATP binding"/>
    <property type="evidence" value="ECO:0007669"/>
    <property type="project" value="UniProtKB-KW"/>
</dbReference>
<dbReference type="PANTHER" id="PTHR30258">
    <property type="entry name" value="TYPE II SECRETION SYSTEM PROTEIN GSPE-RELATED"/>
    <property type="match status" value="1"/>
</dbReference>
<name>A0AAJ2VCW6_DELAC</name>
<dbReference type="Proteomes" id="UP001287445">
    <property type="component" value="Unassembled WGS sequence"/>
</dbReference>
<evidence type="ECO:0000256" key="1">
    <source>
        <dbReference type="ARBA" id="ARBA00006611"/>
    </source>
</evidence>
<comment type="similarity">
    <text evidence="1">Belongs to the GSP E family.</text>
</comment>
<dbReference type="InterPro" id="IPR027417">
    <property type="entry name" value="P-loop_NTPase"/>
</dbReference>
<dbReference type="PANTHER" id="PTHR30258:SF3">
    <property type="entry name" value="SLL1921 PROTEIN"/>
    <property type="match status" value="1"/>
</dbReference>
<dbReference type="RefSeq" id="WP_319076864.1">
    <property type="nucleotide sequence ID" value="NZ_JAWWMZ010000021.1"/>
</dbReference>
<keyword evidence="3" id="KW-0067">ATP-binding</keyword>
<sequence length="336" mass="36230">MNIDAVTATDLSSLIGSISDLGVCLTAPEKSIQFPGPLQLDPLLRDYAISLAKCFKELNLEDGTVSFQGNNWRGHLDSSVVDGTWIRFRKMQSSAPTLESLPTKLSEASQRFLLDQRHSSGGLILISGPTGSGKSTTAAATVVSRLIEFSGYAHTVEEPVEHPLNGWHGQGYCTQTQVKENGSGCWEKALQGVLRSQAVGTPSMLFIGEIREDGAAREALRAAGNGFLVITTSFASDVATAVQSFSDRIEKGQIEMFSQLLRGLLFQRLENKLLQVQLLEKTLVVQQRISQGNYSGINEEAQRQANARLYASTPPTITAVSGGRTVTGSIGGFRLP</sequence>